<sequence length="154" mass="16112">MSLNSPSPTSASPGTPGETDLATLLASLSPRLDGETYVFATLKGACPAGVSPRMSFQEAEGVTLILTQAEARAAGLDHVFPCRMISLEVHSSLEAVGLIARIASELAALGMGVNPVSGFYHDHLFVPEHRAEEAMALLRDLARTVADGQTKNPA</sequence>
<dbReference type="InterPro" id="IPR018717">
    <property type="entry name" value="DUF2241"/>
</dbReference>
<dbReference type="PANTHER" id="PTHR39199:SF1">
    <property type="entry name" value="BLR5128 PROTEIN"/>
    <property type="match status" value="1"/>
</dbReference>
<dbReference type="Proteomes" id="UP000050471">
    <property type="component" value="Unassembled WGS sequence"/>
</dbReference>
<dbReference type="STRING" id="154981.AKJ29_13505"/>
<dbReference type="InterPro" id="IPR045865">
    <property type="entry name" value="ACT-like_dom_sf"/>
</dbReference>
<feature type="domain" description="DUF2241" evidence="1">
    <location>
        <begin position="16"/>
        <end position="83"/>
    </location>
</feature>
<keyword evidence="3" id="KW-1185">Reference proteome</keyword>
<comment type="caution">
    <text evidence="2">The sequence shown here is derived from an EMBL/GenBank/DDBJ whole genome shotgun (WGS) entry which is preliminary data.</text>
</comment>
<accession>A0A0P7I3B8</accession>
<reference evidence="2 3" key="1">
    <citation type="submission" date="2015-09" db="EMBL/GenBank/DDBJ databases">
        <title>Draft genome sequence of Aliiroseovarius crassostreae CV919-312TSm, the causative agent of Roseovarius Oyster Disease (formerly Juvenile Oyster Disease).</title>
        <authorList>
            <person name="Kessner L."/>
            <person name="Spinard E."/>
            <person name="Nelson D."/>
        </authorList>
    </citation>
    <scope>NUCLEOTIDE SEQUENCE [LARGE SCALE GENOMIC DNA]</scope>
    <source>
        <strain evidence="2 3">CV919-312</strain>
    </source>
</reference>
<proteinExistence type="predicted"/>
<dbReference type="PANTHER" id="PTHR39199">
    <property type="entry name" value="BLR5128 PROTEIN"/>
    <property type="match status" value="1"/>
</dbReference>
<dbReference type="RefSeq" id="WP_055190183.1">
    <property type="nucleotide sequence ID" value="NZ_FPBS01000013.1"/>
</dbReference>
<dbReference type="Gene3D" id="3.30.2130.10">
    <property type="entry name" value="VC0802-like"/>
    <property type="match status" value="1"/>
</dbReference>
<dbReference type="SUPFAM" id="SSF55021">
    <property type="entry name" value="ACT-like"/>
    <property type="match status" value="2"/>
</dbReference>
<organism evidence="2 3">
    <name type="scientific">Aliiroseovarius crassostreae</name>
    <dbReference type="NCBI Taxonomy" id="154981"/>
    <lineage>
        <taxon>Bacteria</taxon>
        <taxon>Pseudomonadati</taxon>
        <taxon>Pseudomonadota</taxon>
        <taxon>Alphaproteobacteria</taxon>
        <taxon>Rhodobacterales</taxon>
        <taxon>Paracoccaceae</taxon>
        <taxon>Aliiroseovarius</taxon>
    </lineage>
</organism>
<name>A0A0P7I3B8_9RHOB</name>
<gene>
    <name evidence="2" type="ORF">AKJ29_13505</name>
</gene>
<dbReference type="EMBL" id="LKBA01000006">
    <property type="protein sequence ID" value="KPN63641.1"/>
    <property type="molecule type" value="Genomic_DNA"/>
</dbReference>
<dbReference type="Pfam" id="PF10000">
    <property type="entry name" value="ACT_3"/>
    <property type="match status" value="1"/>
</dbReference>
<dbReference type="OrthoDB" id="517867at2"/>
<evidence type="ECO:0000313" key="2">
    <source>
        <dbReference type="EMBL" id="KPN63641.1"/>
    </source>
</evidence>
<evidence type="ECO:0000313" key="3">
    <source>
        <dbReference type="Proteomes" id="UP000050471"/>
    </source>
</evidence>
<dbReference type="AlphaFoldDB" id="A0A0P7I3B8"/>
<protein>
    <submittedName>
        <fullName evidence="2">Ribonuclease H family protein</fullName>
    </submittedName>
</protein>
<evidence type="ECO:0000259" key="1">
    <source>
        <dbReference type="Pfam" id="PF10000"/>
    </source>
</evidence>